<dbReference type="AlphaFoldDB" id="B1ZBF0"/>
<keyword evidence="4 5" id="KW-0472">Membrane</keyword>
<gene>
    <name evidence="6" type="ordered locus">Mpop_3979</name>
</gene>
<dbReference type="eggNOG" id="COG1132">
    <property type="taxonomic scope" value="Bacteria"/>
</dbReference>
<reference evidence="6" key="1">
    <citation type="submission" date="2008-04" db="EMBL/GenBank/DDBJ databases">
        <title>Complete sequence of chromosome of Methylobacterium populi BJ001.</title>
        <authorList>
            <consortium name="US DOE Joint Genome Institute"/>
            <person name="Copeland A."/>
            <person name="Lucas S."/>
            <person name="Lapidus A."/>
            <person name="Glavina del Rio T."/>
            <person name="Dalin E."/>
            <person name="Tice H."/>
            <person name="Bruce D."/>
            <person name="Goodwin L."/>
            <person name="Pitluck S."/>
            <person name="Chertkov O."/>
            <person name="Brettin T."/>
            <person name="Detter J.C."/>
            <person name="Han C."/>
            <person name="Kuske C.R."/>
            <person name="Schmutz J."/>
            <person name="Larimer F."/>
            <person name="Land M."/>
            <person name="Hauser L."/>
            <person name="Kyrpides N."/>
            <person name="Mikhailova N."/>
            <person name="Marx C."/>
            <person name="Richardson P."/>
        </authorList>
    </citation>
    <scope>NUCLEOTIDE SEQUENCE [LARGE SCALE GENOMIC DNA]</scope>
    <source>
        <strain evidence="6">BJ001</strain>
    </source>
</reference>
<keyword evidence="2 5" id="KW-0812">Transmembrane</keyword>
<keyword evidence="3 5" id="KW-1133">Transmembrane helix</keyword>
<evidence type="ECO:0000256" key="1">
    <source>
        <dbReference type="ARBA" id="ARBA00004651"/>
    </source>
</evidence>
<proteinExistence type="predicted"/>
<sequence>MSTLLRFAWSTSPALTLFSLGLRIVQEDVPAWMLYVAKLFVDAVVAGRSDPASGLAVMDWLADPCLRYIGLLVGLEFILALASDLIGRAANPVDCILGERTGNATSLRLMAQPAALDLTRFEEPAVRDGLERARRHIAWHANPLGQLLVQAQDRLAAISLAAGVAVFLPWLVVLLVLALIPTFLNELRFNHKAYRRSPNQRASDYSTILSHRFAALAGRVMR</sequence>
<feature type="transmembrane region" description="Helical" evidence="5">
    <location>
        <begin position="155"/>
        <end position="180"/>
    </location>
</feature>
<evidence type="ECO:0000256" key="4">
    <source>
        <dbReference type="ARBA" id="ARBA00023136"/>
    </source>
</evidence>
<organism evidence="6 7">
    <name type="scientific">Methylorubrum populi (strain ATCC BAA-705 / NCIMB 13946 / BJ001)</name>
    <name type="common">Methylobacterium populi</name>
    <dbReference type="NCBI Taxonomy" id="441620"/>
    <lineage>
        <taxon>Bacteria</taxon>
        <taxon>Pseudomonadati</taxon>
        <taxon>Pseudomonadota</taxon>
        <taxon>Alphaproteobacteria</taxon>
        <taxon>Hyphomicrobiales</taxon>
        <taxon>Methylobacteriaceae</taxon>
        <taxon>Methylorubrum</taxon>
    </lineage>
</organism>
<accession>B1ZBF0</accession>
<evidence type="ECO:0000256" key="2">
    <source>
        <dbReference type="ARBA" id="ARBA00022692"/>
    </source>
</evidence>
<dbReference type="SUPFAM" id="SSF90123">
    <property type="entry name" value="ABC transporter transmembrane region"/>
    <property type="match status" value="1"/>
</dbReference>
<comment type="subcellular location">
    <subcellularLocation>
        <location evidence="1">Cell membrane</location>
        <topology evidence="1">Multi-pass membrane protein</topology>
    </subcellularLocation>
</comment>
<dbReference type="HOGENOM" id="CLU_1244124_0_0_5"/>
<evidence type="ECO:0000313" key="6">
    <source>
        <dbReference type="EMBL" id="ACB82103.1"/>
    </source>
</evidence>
<dbReference type="InterPro" id="IPR036640">
    <property type="entry name" value="ABC1_TM_sf"/>
</dbReference>
<dbReference type="STRING" id="441620.Mpop_3979"/>
<evidence type="ECO:0000313" key="7">
    <source>
        <dbReference type="Proteomes" id="UP000007136"/>
    </source>
</evidence>
<dbReference type="OrthoDB" id="9804259at2"/>
<dbReference type="RefSeq" id="WP_012455802.1">
    <property type="nucleotide sequence ID" value="NC_010725.1"/>
</dbReference>
<dbReference type="GO" id="GO:0005524">
    <property type="term" value="F:ATP binding"/>
    <property type="evidence" value="ECO:0007669"/>
    <property type="project" value="InterPro"/>
</dbReference>
<dbReference type="Proteomes" id="UP000007136">
    <property type="component" value="Chromosome"/>
</dbReference>
<evidence type="ECO:0000256" key="3">
    <source>
        <dbReference type="ARBA" id="ARBA00022989"/>
    </source>
</evidence>
<dbReference type="KEGG" id="mpo:Mpop_3979"/>
<name>B1ZBF0_METPB</name>
<dbReference type="EMBL" id="CP001029">
    <property type="protein sequence ID" value="ACB82103.1"/>
    <property type="molecule type" value="Genomic_DNA"/>
</dbReference>
<evidence type="ECO:0000256" key="5">
    <source>
        <dbReference type="SAM" id="Phobius"/>
    </source>
</evidence>
<protein>
    <submittedName>
        <fullName evidence="6">ABC transporter related</fullName>
    </submittedName>
</protein>
<dbReference type="GO" id="GO:0005886">
    <property type="term" value="C:plasma membrane"/>
    <property type="evidence" value="ECO:0007669"/>
    <property type="project" value="UniProtKB-SubCell"/>
</dbReference>